<comment type="caution">
    <text evidence="6">The sequence shown here is derived from an EMBL/GenBank/DDBJ whole genome shotgun (WGS) entry which is preliminary data.</text>
</comment>
<dbReference type="Gene3D" id="3.30.470.20">
    <property type="entry name" value="ATP-grasp fold, B domain"/>
    <property type="match status" value="1"/>
</dbReference>
<dbReference type="Proteomes" id="UP000659904">
    <property type="component" value="Unassembled WGS sequence"/>
</dbReference>
<evidence type="ECO:0000313" key="6">
    <source>
        <dbReference type="EMBL" id="GIF98646.1"/>
    </source>
</evidence>
<protein>
    <recommendedName>
        <fullName evidence="5">ATP-grasp domain-containing protein</fullName>
    </recommendedName>
</protein>
<dbReference type="GO" id="GO:0005524">
    <property type="term" value="F:ATP binding"/>
    <property type="evidence" value="ECO:0007669"/>
    <property type="project" value="UniProtKB-UniRule"/>
</dbReference>
<keyword evidence="3 4" id="KW-0067">ATP-binding</keyword>
<dbReference type="Pfam" id="PF02655">
    <property type="entry name" value="ATP-grasp_3"/>
    <property type="match status" value="1"/>
</dbReference>
<dbReference type="InterPro" id="IPR003806">
    <property type="entry name" value="ATP-grasp_PylC-type"/>
</dbReference>
<evidence type="ECO:0000256" key="1">
    <source>
        <dbReference type="ARBA" id="ARBA00022598"/>
    </source>
</evidence>
<name>A0A8J3K8J1_9ACTN</name>
<evidence type="ECO:0000256" key="2">
    <source>
        <dbReference type="ARBA" id="ARBA00022741"/>
    </source>
</evidence>
<dbReference type="PROSITE" id="PS50975">
    <property type="entry name" value="ATP_GRASP"/>
    <property type="match status" value="1"/>
</dbReference>
<dbReference type="SUPFAM" id="SSF56059">
    <property type="entry name" value="Glutathione synthetase ATP-binding domain-like"/>
    <property type="match status" value="1"/>
</dbReference>
<accession>A0A8J3K8J1</accession>
<dbReference type="EMBL" id="BONH01000016">
    <property type="protein sequence ID" value="GIF98646.1"/>
    <property type="molecule type" value="Genomic_DNA"/>
</dbReference>
<proteinExistence type="predicted"/>
<dbReference type="InterPro" id="IPR005479">
    <property type="entry name" value="CPAse_ATP-bd"/>
</dbReference>
<dbReference type="GO" id="GO:0016874">
    <property type="term" value="F:ligase activity"/>
    <property type="evidence" value="ECO:0007669"/>
    <property type="project" value="UniProtKB-KW"/>
</dbReference>
<evidence type="ECO:0000259" key="5">
    <source>
        <dbReference type="PROSITE" id="PS50975"/>
    </source>
</evidence>
<evidence type="ECO:0000256" key="3">
    <source>
        <dbReference type="ARBA" id="ARBA00022840"/>
    </source>
</evidence>
<keyword evidence="7" id="KW-1185">Reference proteome</keyword>
<dbReference type="RefSeq" id="WP_120315730.1">
    <property type="nucleotide sequence ID" value="NZ_BONH01000016.1"/>
</dbReference>
<dbReference type="PANTHER" id="PTHR43055:SF1">
    <property type="entry name" value="FORMATE-DEPENDENT PHOSPHORIBOSYLGLYCINAMIDE FORMYLTRANSFERASE"/>
    <property type="match status" value="1"/>
</dbReference>
<dbReference type="InterPro" id="IPR011761">
    <property type="entry name" value="ATP-grasp"/>
</dbReference>
<keyword evidence="1" id="KW-0436">Ligase</keyword>
<organism evidence="6 7">
    <name type="scientific">Catellatospora citrea</name>
    <dbReference type="NCBI Taxonomy" id="53366"/>
    <lineage>
        <taxon>Bacteria</taxon>
        <taxon>Bacillati</taxon>
        <taxon>Actinomycetota</taxon>
        <taxon>Actinomycetes</taxon>
        <taxon>Micromonosporales</taxon>
        <taxon>Micromonosporaceae</taxon>
        <taxon>Catellatospora</taxon>
    </lineage>
</organism>
<feature type="domain" description="ATP-grasp" evidence="5">
    <location>
        <begin position="128"/>
        <end position="326"/>
    </location>
</feature>
<dbReference type="AlphaFoldDB" id="A0A8J3K8J1"/>
<dbReference type="PANTHER" id="PTHR43055">
    <property type="entry name" value="FORMATE-DEPENDENT PHOSPHORIBOSYLGLYCINAMIDE FORMYLTRANSFERASE"/>
    <property type="match status" value="1"/>
</dbReference>
<keyword evidence="2 4" id="KW-0547">Nucleotide-binding</keyword>
<evidence type="ECO:0000313" key="7">
    <source>
        <dbReference type="Proteomes" id="UP000659904"/>
    </source>
</evidence>
<gene>
    <name evidence="6" type="ORF">Cci01nite_37400</name>
</gene>
<dbReference type="GO" id="GO:0005829">
    <property type="term" value="C:cytosol"/>
    <property type="evidence" value="ECO:0007669"/>
    <property type="project" value="TreeGrafter"/>
</dbReference>
<dbReference type="PROSITE" id="PS00867">
    <property type="entry name" value="CPSASE_2"/>
    <property type="match status" value="1"/>
</dbReference>
<dbReference type="GO" id="GO:0046872">
    <property type="term" value="F:metal ion binding"/>
    <property type="evidence" value="ECO:0007669"/>
    <property type="project" value="InterPro"/>
</dbReference>
<sequence>MAWDLHDYRLVTASAYPGMMAPLTEHPSCVCVLSGDTDADLPGTRALSLENLDGVRRRWRFGDVARLADFVPKVLAEAPADDRPILLVPPRASTAWEAAAAAWPGRVRLAAGPMDVVERLAEDKVYIRQALQGLGVPVPEALTLDRDELDFSGVARRLDAPFIAQTPNGAGGQGTYLVRDAAELAAARHAHPHVTRWLLSRYAGDVTINVAGVVHADGVRLLPASLQISGIAQLGYAFGGYCGSDFAVPRIDPGALAQAYLHTERIGQWLATQGHRGLFGADIAVSGGDVAFLEVNPRIQGSSWLLSRLQERHGLNPCLHQHLQALLGEPLDPADALRPVLPTAGSHLLVRWTGQAGVVRSVPRPDSYAGVQVTGLPARGVTLLPGAIMARLESTASLSEPDGRGLLPATAALVGALTDAVAVEPLR</sequence>
<evidence type="ECO:0000256" key="4">
    <source>
        <dbReference type="PROSITE-ProRule" id="PRU00409"/>
    </source>
</evidence>
<reference evidence="6 7" key="1">
    <citation type="submission" date="2021-01" db="EMBL/GenBank/DDBJ databases">
        <title>Whole genome shotgun sequence of Catellatospora citrea NBRC 14495.</title>
        <authorList>
            <person name="Komaki H."/>
            <person name="Tamura T."/>
        </authorList>
    </citation>
    <scope>NUCLEOTIDE SEQUENCE [LARGE SCALE GENOMIC DNA]</scope>
    <source>
        <strain evidence="6 7">NBRC 14495</strain>
    </source>
</reference>